<dbReference type="Pfam" id="PF02481">
    <property type="entry name" value="DNA_processg_A"/>
    <property type="match status" value="1"/>
</dbReference>
<dbReference type="SUPFAM" id="SSF102405">
    <property type="entry name" value="MCP/YpsA-like"/>
    <property type="match status" value="1"/>
</dbReference>
<name>A0A916U6E0_9ACTN</name>
<proteinExistence type="inferred from homology"/>
<dbReference type="SUPFAM" id="SSF46785">
    <property type="entry name" value="Winged helix' DNA-binding domain"/>
    <property type="match status" value="1"/>
</dbReference>
<feature type="domain" description="Smf/DprA SLOG" evidence="3">
    <location>
        <begin position="79"/>
        <end position="299"/>
    </location>
</feature>
<accession>A0A916U6E0</accession>
<dbReference type="InterPro" id="IPR036390">
    <property type="entry name" value="WH_DNA-bd_sf"/>
</dbReference>
<dbReference type="Gene3D" id="3.40.50.450">
    <property type="match status" value="1"/>
</dbReference>
<sequence length="389" mass="41399">MPGTPEPRLRAWAYLSRVVEGPSWPLNELIRLIGPEEAARAIRAGDLPPALDRPTRARRDIDVSAEDLATVHKLGGRLVTPDDEDWPHFRFLACRHETARNDSECAPPVVLWALGDHRIADITGFAYAIVGTRAPSSYGEHITSEIAFELSQRGSTVISGAAYGVDGCAHRAAIGADGTTVAVLAGGIDCPYPSGHTRLIADIARSGMVLSEYPPGTRPARFRFLARNRLVAALSDAVVITEAGARSGARNTAKWARIYHKPVVAMPGPVTSAASVGCNQMIRTGEATLVTSASEIITTTGAGARTTCPSVQEQADSRCTDGLSAEQLRIFDALPLRGANSVTGISADVGVSEDAARRALTMLELHGHATQDERGWRRRRNSSSQAGLG</sequence>
<dbReference type="PANTHER" id="PTHR43022">
    <property type="entry name" value="PROTEIN SMF"/>
    <property type="match status" value="1"/>
</dbReference>
<dbReference type="InterPro" id="IPR003488">
    <property type="entry name" value="DprA"/>
</dbReference>
<dbReference type="AlphaFoldDB" id="A0A916U6E0"/>
<evidence type="ECO:0000259" key="3">
    <source>
        <dbReference type="Pfam" id="PF02481"/>
    </source>
</evidence>
<gene>
    <name evidence="4" type="ORF">GCM10011410_11710</name>
</gene>
<organism evidence="4 5">
    <name type="scientific">Hoyosella rhizosphaerae</name>
    <dbReference type="NCBI Taxonomy" id="1755582"/>
    <lineage>
        <taxon>Bacteria</taxon>
        <taxon>Bacillati</taxon>
        <taxon>Actinomycetota</taxon>
        <taxon>Actinomycetes</taxon>
        <taxon>Mycobacteriales</taxon>
        <taxon>Hoyosellaceae</taxon>
        <taxon>Hoyosella</taxon>
    </lineage>
</organism>
<reference evidence="4" key="1">
    <citation type="journal article" date="2014" name="Int. J. Syst. Evol. Microbiol.">
        <title>Complete genome sequence of Corynebacterium casei LMG S-19264T (=DSM 44701T), isolated from a smear-ripened cheese.</title>
        <authorList>
            <consortium name="US DOE Joint Genome Institute (JGI-PGF)"/>
            <person name="Walter F."/>
            <person name="Albersmeier A."/>
            <person name="Kalinowski J."/>
            <person name="Ruckert C."/>
        </authorList>
    </citation>
    <scope>NUCLEOTIDE SEQUENCE</scope>
    <source>
        <strain evidence="4">CGMCC 1.15478</strain>
    </source>
</reference>
<evidence type="ECO:0000256" key="1">
    <source>
        <dbReference type="ARBA" id="ARBA00006525"/>
    </source>
</evidence>
<dbReference type="RefSeq" id="WP_188671484.1">
    <property type="nucleotide sequence ID" value="NZ_BMJH01000001.1"/>
</dbReference>
<feature type="region of interest" description="Disordered" evidence="2">
    <location>
        <begin position="369"/>
        <end position="389"/>
    </location>
</feature>
<comment type="caution">
    <text evidence="4">The sequence shown here is derived from an EMBL/GenBank/DDBJ whole genome shotgun (WGS) entry which is preliminary data.</text>
</comment>
<reference evidence="4" key="2">
    <citation type="submission" date="2020-09" db="EMBL/GenBank/DDBJ databases">
        <authorList>
            <person name="Sun Q."/>
            <person name="Zhou Y."/>
        </authorList>
    </citation>
    <scope>NUCLEOTIDE SEQUENCE</scope>
    <source>
        <strain evidence="4">CGMCC 1.15478</strain>
    </source>
</reference>
<keyword evidence="5" id="KW-1185">Reference proteome</keyword>
<evidence type="ECO:0000313" key="4">
    <source>
        <dbReference type="EMBL" id="GGC60892.1"/>
    </source>
</evidence>
<dbReference type="InterPro" id="IPR057666">
    <property type="entry name" value="DrpA_SLOG"/>
</dbReference>
<dbReference type="NCBIfam" id="TIGR00732">
    <property type="entry name" value="dprA"/>
    <property type="match status" value="1"/>
</dbReference>
<evidence type="ECO:0000313" key="5">
    <source>
        <dbReference type="Proteomes" id="UP000641514"/>
    </source>
</evidence>
<dbReference type="GO" id="GO:0009294">
    <property type="term" value="P:DNA-mediated transformation"/>
    <property type="evidence" value="ECO:0007669"/>
    <property type="project" value="InterPro"/>
</dbReference>
<evidence type="ECO:0000256" key="2">
    <source>
        <dbReference type="SAM" id="MobiDB-lite"/>
    </source>
</evidence>
<dbReference type="Proteomes" id="UP000641514">
    <property type="component" value="Unassembled WGS sequence"/>
</dbReference>
<dbReference type="PANTHER" id="PTHR43022:SF1">
    <property type="entry name" value="PROTEIN SMF"/>
    <property type="match status" value="1"/>
</dbReference>
<comment type="similarity">
    <text evidence="1">Belongs to the DprA/Smf family.</text>
</comment>
<dbReference type="EMBL" id="BMJH01000001">
    <property type="protein sequence ID" value="GGC60892.1"/>
    <property type="molecule type" value="Genomic_DNA"/>
</dbReference>
<protein>
    <recommendedName>
        <fullName evidence="3">Smf/DprA SLOG domain-containing protein</fullName>
    </recommendedName>
</protein>